<name>A0ABR1ZKW4_9ROSI</name>
<protein>
    <submittedName>
        <fullName evidence="2">Uncharacterized protein</fullName>
    </submittedName>
</protein>
<dbReference type="Proteomes" id="UP001396334">
    <property type="component" value="Unassembled WGS sequence"/>
</dbReference>
<evidence type="ECO:0000256" key="1">
    <source>
        <dbReference type="SAM" id="MobiDB-lite"/>
    </source>
</evidence>
<gene>
    <name evidence="2" type="ORF">V6N11_019935</name>
</gene>
<accession>A0ABR1ZKW4</accession>
<proteinExistence type="predicted"/>
<feature type="region of interest" description="Disordered" evidence="1">
    <location>
        <begin position="228"/>
        <end position="250"/>
    </location>
</feature>
<evidence type="ECO:0000313" key="3">
    <source>
        <dbReference type="Proteomes" id="UP001396334"/>
    </source>
</evidence>
<feature type="compositionally biased region" description="Basic and acidic residues" evidence="1">
    <location>
        <begin position="239"/>
        <end position="250"/>
    </location>
</feature>
<keyword evidence="3" id="KW-1185">Reference proteome</keyword>
<comment type="caution">
    <text evidence="2">The sequence shown here is derived from an EMBL/GenBank/DDBJ whole genome shotgun (WGS) entry which is preliminary data.</text>
</comment>
<evidence type="ECO:0000313" key="2">
    <source>
        <dbReference type="EMBL" id="KAK8480964.1"/>
    </source>
</evidence>
<reference evidence="2 3" key="1">
    <citation type="journal article" date="2024" name="G3 (Bethesda)">
        <title>Genome assembly of Hibiscus sabdariffa L. provides insights into metabolisms of medicinal natural products.</title>
        <authorList>
            <person name="Kim T."/>
        </authorList>
    </citation>
    <scope>NUCLEOTIDE SEQUENCE [LARGE SCALE GENOMIC DNA]</scope>
    <source>
        <strain evidence="2">TK-2024</strain>
        <tissue evidence="2">Old leaves</tissue>
    </source>
</reference>
<organism evidence="2 3">
    <name type="scientific">Hibiscus sabdariffa</name>
    <name type="common">roselle</name>
    <dbReference type="NCBI Taxonomy" id="183260"/>
    <lineage>
        <taxon>Eukaryota</taxon>
        <taxon>Viridiplantae</taxon>
        <taxon>Streptophyta</taxon>
        <taxon>Embryophyta</taxon>
        <taxon>Tracheophyta</taxon>
        <taxon>Spermatophyta</taxon>
        <taxon>Magnoliopsida</taxon>
        <taxon>eudicotyledons</taxon>
        <taxon>Gunneridae</taxon>
        <taxon>Pentapetalae</taxon>
        <taxon>rosids</taxon>
        <taxon>malvids</taxon>
        <taxon>Malvales</taxon>
        <taxon>Malvaceae</taxon>
        <taxon>Malvoideae</taxon>
        <taxon>Hibiscus</taxon>
    </lineage>
</organism>
<sequence>MQRCRESSIPSTRRRFNPDPLEIKSLKCAGSNDELKFTTKIVICHQHGGSRRFSYAFSSIKYWRELFLCISREKMEILVGKFGLVVDFITGETCFPLLFRRKCSGKTIRPSFLSRQSRKNARTHVFYINRDFLIPFTIGGKIILCLMMKDQRTLDETGIVLALANPTFMPKEHTKTKHHKHEQRHNHSERDTGYYHYYLHHINKDKHRHRRVKSSSFMQQVHYDRRKYDDVGHRKHERATKSIERPLKIR</sequence>
<dbReference type="EMBL" id="JBBPBN010000963">
    <property type="protein sequence ID" value="KAK8480964.1"/>
    <property type="molecule type" value="Genomic_DNA"/>
</dbReference>